<evidence type="ECO:0000313" key="1">
    <source>
        <dbReference type="EMBL" id="UOO89166.1"/>
    </source>
</evidence>
<keyword evidence="2" id="KW-1185">Reference proteome</keyword>
<name>A0ABY4E1F0_9NEIS</name>
<evidence type="ECO:0000313" key="2">
    <source>
        <dbReference type="Proteomes" id="UP000832011"/>
    </source>
</evidence>
<proteinExistence type="predicted"/>
<dbReference type="EMBL" id="CP091511">
    <property type="protein sequence ID" value="UOO89166.1"/>
    <property type="molecule type" value="Genomic_DNA"/>
</dbReference>
<reference evidence="1 2" key="1">
    <citation type="journal article" date="2022" name="Res Sq">
        <title>Evolution of multicellular longitudinally dividing oral cavity symbionts (Neisseriaceae).</title>
        <authorList>
            <person name="Nyongesa S."/>
            <person name="Weber P."/>
            <person name="Bernet E."/>
            <person name="Pullido F."/>
            <person name="Nieckarz M."/>
            <person name="Delaby M."/>
            <person name="Nieves C."/>
            <person name="Viehboeck T."/>
            <person name="Krause N."/>
            <person name="Rivera-Millot A."/>
            <person name="Nakamura A."/>
            <person name="Vischer N."/>
            <person name="VanNieuwenhze M."/>
            <person name="Brun Y."/>
            <person name="Cava F."/>
            <person name="Bulgheresi S."/>
            <person name="Veyrier F."/>
        </authorList>
    </citation>
    <scope>NUCLEOTIDE SEQUENCE [LARGE SCALE GENOMIC DNA]</scope>
    <source>
        <strain evidence="1 2">SN4</strain>
    </source>
</reference>
<dbReference type="RefSeq" id="WP_147645425.1">
    <property type="nucleotide sequence ID" value="NZ_CABKVG010000010.1"/>
</dbReference>
<organism evidence="1 2">
    <name type="scientific">Vitreoscilla massiliensis</name>
    <dbReference type="NCBI Taxonomy" id="1689272"/>
    <lineage>
        <taxon>Bacteria</taxon>
        <taxon>Pseudomonadati</taxon>
        <taxon>Pseudomonadota</taxon>
        <taxon>Betaproteobacteria</taxon>
        <taxon>Neisseriales</taxon>
        <taxon>Neisseriaceae</taxon>
        <taxon>Vitreoscilla</taxon>
    </lineage>
</organism>
<dbReference type="Proteomes" id="UP000832011">
    <property type="component" value="Chromosome"/>
</dbReference>
<gene>
    <name evidence="1" type="ORF">LVJ82_17245</name>
</gene>
<accession>A0ABY4E1F0</accession>
<sequence length="166" mass="18587">MDLENDNESGLICATFTRYQGTPLSIKSGIEIDDDGNMCLYLMEEDATNFEGKEKYTVISDSPVRRDFNVLFSPDQFSEALQAYNELKASGCIDIPDELLKYQVGDTIQIAGINDNGKFRYDVDGLTNGNMAILATCLYFMKYQTNEYALDLADEMADLYGSIITI</sequence>
<protein>
    <submittedName>
        <fullName evidence="1">Uncharacterized protein</fullName>
    </submittedName>
</protein>